<evidence type="ECO:0000313" key="8">
    <source>
        <dbReference type="EMBL" id="MBA4611712.1"/>
    </source>
</evidence>
<sequence length="348" mass="35550">MSRTDSIAERGRMAQIFEKLFALLPGLSLVAAISAAAYAARHLPGLSSFSPMIIAIALAMVIRNTVGLPARAGPGVVFAMRRVLRFAVILLGLQLTLADVLGLGGAGFLVVALSLVATFAFTVWLGARIGVDRSLAELIASGTSICGASAVVAANSVSRASQADVAYAIACVTVFGSIAMFVYPLLPVVLGLDADGYGIWAGASIHEIAQVAAAGFQVGPEAGEAATVAKLSRVMLLAPMVLGLGLMVRRRARKNGGSAETGGVPIPWFVAGFVAMVVVASIIDIPVLVREGANLVTTALLTLALAAMGLETDIASLRARGPRPFILGAAASLFIAVVSLLLVHLVAG</sequence>
<evidence type="ECO:0000256" key="7">
    <source>
        <dbReference type="SAM" id="Phobius"/>
    </source>
</evidence>
<keyword evidence="9" id="KW-1185">Reference proteome</keyword>
<feature type="transmembrane region" description="Helical" evidence="7">
    <location>
        <begin position="295"/>
        <end position="314"/>
    </location>
</feature>
<evidence type="ECO:0000256" key="5">
    <source>
        <dbReference type="ARBA" id="ARBA00022989"/>
    </source>
</evidence>
<keyword evidence="3" id="KW-1003">Cell membrane</keyword>
<evidence type="ECO:0000256" key="1">
    <source>
        <dbReference type="ARBA" id="ARBA00004651"/>
    </source>
</evidence>
<dbReference type="Pfam" id="PF03601">
    <property type="entry name" value="Cons_hypoth698"/>
    <property type="match status" value="1"/>
</dbReference>
<gene>
    <name evidence="8" type="ORF">H1W37_08630</name>
</gene>
<comment type="subcellular location">
    <subcellularLocation>
        <location evidence="1">Cell membrane</location>
        <topology evidence="1">Multi-pass membrane protein</topology>
    </subcellularLocation>
</comment>
<dbReference type="AlphaFoldDB" id="A0A838XNE5"/>
<organism evidence="8 9">
    <name type="scientific">Stappia taiwanensis</name>
    <dbReference type="NCBI Taxonomy" id="992267"/>
    <lineage>
        <taxon>Bacteria</taxon>
        <taxon>Pseudomonadati</taxon>
        <taxon>Pseudomonadota</taxon>
        <taxon>Alphaproteobacteria</taxon>
        <taxon>Hyphomicrobiales</taxon>
        <taxon>Stappiaceae</taxon>
        <taxon>Stappia</taxon>
    </lineage>
</organism>
<proteinExistence type="inferred from homology"/>
<feature type="transmembrane region" description="Helical" evidence="7">
    <location>
        <begin position="20"/>
        <end position="40"/>
    </location>
</feature>
<comment type="similarity">
    <text evidence="2">Belongs to the UPF0324 family.</text>
</comment>
<keyword evidence="5 7" id="KW-1133">Transmembrane helix</keyword>
<feature type="transmembrane region" description="Helical" evidence="7">
    <location>
        <begin position="231"/>
        <end position="248"/>
    </location>
</feature>
<feature type="transmembrane region" description="Helical" evidence="7">
    <location>
        <begin position="46"/>
        <end position="62"/>
    </location>
</feature>
<keyword evidence="6 7" id="KW-0472">Membrane</keyword>
<accession>A0A838XNE5</accession>
<dbReference type="RefSeq" id="WP_181759905.1">
    <property type="nucleotide sequence ID" value="NZ_BMCR01000005.1"/>
</dbReference>
<name>A0A838XNE5_9HYPH</name>
<evidence type="ECO:0000256" key="3">
    <source>
        <dbReference type="ARBA" id="ARBA00022475"/>
    </source>
</evidence>
<dbReference type="InterPro" id="IPR018383">
    <property type="entry name" value="UPF0324_pro"/>
</dbReference>
<evidence type="ECO:0000256" key="2">
    <source>
        <dbReference type="ARBA" id="ARBA00007977"/>
    </source>
</evidence>
<protein>
    <submittedName>
        <fullName evidence="8">YeiH family putative sulfate export transporter</fullName>
    </submittedName>
</protein>
<feature type="transmembrane region" description="Helical" evidence="7">
    <location>
        <begin position="165"/>
        <end position="186"/>
    </location>
</feature>
<dbReference type="GO" id="GO:0005886">
    <property type="term" value="C:plasma membrane"/>
    <property type="evidence" value="ECO:0007669"/>
    <property type="project" value="UniProtKB-SubCell"/>
</dbReference>
<dbReference type="Proteomes" id="UP000559404">
    <property type="component" value="Unassembled WGS sequence"/>
</dbReference>
<evidence type="ECO:0000256" key="6">
    <source>
        <dbReference type="ARBA" id="ARBA00023136"/>
    </source>
</evidence>
<evidence type="ECO:0000256" key="4">
    <source>
        <dbReference type="ARBA" id="ARBA00022692"/>
    </source>
</evidence>
<reference evidence="8 9" key="1">
    <citation type="submission" date="2020-07" db="EMBL/GenBank/DDBJ databases">
        <authorList>
            <person name="Li M."/>
        </authorList>
    </citation>
    <scope>NUCLEOTIDE SEQUENCE [LARGE SCALE GENOMIC DNA]</scope>
    <source>
        <strain evidence="8 9">DSM 23284</strain>
    </source>
</reference>
<evidence type="ECO:0000313" key="9">
    <source>
        <dbReference type="Proteomes" id="UP000559404"/>
    </source>
</evidence>
<feature type="transmembrane region" description="Helical" evidence="7">
    <location>
        <begin position="268"/>
        <end position="289"/>
    </location>
</feature>
<feature type="transmembrane region" description="Helical" evidence="7">
    <location>
        <begin position="83"/>
        <end position="101"/>
    </location>
</feature>
<comment type="caution">
    <text evidence="8">The sequence shown here is derived from an EMBL/GenBank/DDBJ whole genome shotgun (WGS) entry which is preliminary data.</text>
</comment>
<reference evidence="8 9" key="2">
    <citation type="submission" date="2020-08" db="EMBL/GenBank/DDBJ databases">
        <title>Stappia taiwanensis sp. nov., isolated from a coastal thermal spring.</title>
        <authorList>
            <person name="Kampfer P."/>
        </authorList>
    </citation>
    <scope>NUCLEOTIDE SEQUENCE [LARGE SCALE GENOMIC DNA]</scope>
    <source>
        <strain evidence="8 9">DSM 23284</strain>
    </source>
</reference>
<dbReference type="PANTHER" id="PTHR30106:SF2">
    <property type="entry name" value="UPF0324 INNER MEMBRANE PROTEIN YEIH"/>
    <property type="match status" value="1"/>
</dbReference>
<feature type="transmembrane region" description="Helical" evidence="7">
    <location>
        <begin position="326"/>
        <end position="347"/>
    </location>
</feature>
<dbReference type="PANTHER" id="PTHR30106">
    <property type="entry name" value="INNER MEMBRANE PROTEIN YEIH-RELATED"/>
    <property type="match status" value="1"/>
</dbReference>
<keyword evidence="4 7" id="KW-0812">Transmembrane</keyword>
<feature type="transmembrane region" description="Helical" evidence="7">
    <location>
        <begin position="107"/>
        <end position="127"/>
    </location>
</feature>
<dbReference type="EMBL" id="JACEON010000006">
    <property type="protein sequence ID" value="MBA4611712.1"/>
    <property type="molecule type" value="Genomic_DNA"/>
</dbReference>